<dbReference type="Proteomes" id="UP000176322">
    <property type="component" value="Unassembled WGS sequence"/>
</dbReference>
<dbReference type="CDD" id="cd07033">
    <property type="entry name" value="TPP_PYR_DXS_TK_like"/>
    <property type="match status" value="1"/>
</dbReference>
<reference evidence="6 7" key="1">
    <citation type="journal article" date="2016" name="Nat. Commun.">
        <title>Thousands of microbial genomes shed light on interconnected biogeochemical processes in an aquifer system.</title>
        <authorList>
            <person name="Anantharaman K."/>
            <person name="Brown C.T."/>
            <person name="Hug L.A."/>
            <person name="Sharon I."/>
            <person name="Castelle C.J."/>
            <person name="Probst A.J."/>
            <person name="Thomas B.C."/>
            <person name="Singh A."/>
            <person name="Wilkins M.J."/>
            <person name="Karaoz U."/>
            <person name="Brodie E.L."/>
            <person name="Williams K.H."/>
            <person name="Hubbard S.S."/>
            <person name="Banfield J.F."/>
        </authorList>
    </citation>
    <scope>NUCLEOTIDE SEQUENCE [LARGE SCALE GENOMIC DNA]</scope>
</reference>
<dbReference type="SUPFAM" id="SSF52922">
    <property type="entry name" value="TK C-terminal domain-like"/>
    <property type="match status" value="1"/>
</dbReference>
<dbReference type="InterPro" id="IPR005475">
    <property type="entry name" value="Transketolase-like_Pyr-bd"/>
</dbReference>
<sequence length="330" mass="35383">MKIASHLNPKLFDEGIEKAPTRDGFGEGLREAGEKDPKVVALSADLVESTRANLFADAFPDRFIEVGVAEQNMASVASGLAAVGKIPFITSYAMFSPGRNWEQIRTTIAYNERNVKIIGAHSGISVGPDGATHQALEDMAIMRAMPNMIVIAPVDAVEAKKATLWASTYDGPVYIRLGREKVPTVTTIGTPFQLGQGGLWIEKDDDLPHTVGVITTGSMFHSAASAAVELEKKGIGISILHLPMVKPLDTAGVLKLAESHDIIVTVEEHQRNGGLGGAVAELLGEERPTKVIRLGIDDQFGQTGEPEELLKHYGLDKNGIINKITEVFGV</sequence>
<dbReference type="Gene3D" id="3.40.50.920">
    <property type="match status" value="1"/>
</dbReference>
<dbReference type="STRING" id="1798475.A2837_01495"/>
<keyword evidence="4" id="KW-0786">Thiamine pyrophosphate</keyword>
<dbReference type="InterPro" id="IPR029061">
    <property type="entry name" value="THDP-binding"/>
</dbReference>
<dbReference type="SMART" id="SM00861">
    <property type="entry name" value="Transket_pyr"/>
    <property type="match status" value="1"/>
</dbReference>
<organism evidence="6 7">
    <name type="scientific">Candidatus Kaiserbacteria bacterium RIFCSPHIGHO2_01_FULL_46_22</name>
    <dbReference type="NCBI Taxonomy" id="1798475"/>
    <lineage>
        <taxon>Bacteria</taxon>
        <taxon>Candidatus Kaiseribacteriota</taxon>
    </lineage>
</organism>
<dbReference type="PROSITE" id="PS00802">
    <property type="entry name" value="TRANSKETOLASE_2"/>
    <property type="match status" value="1"/>
</dbReference>
<dbReference type="InterPro" id="IPR020826">
    <property type="entry name" value="Transketolase_BS"/>
</dbReference>
<evidence type="ECO:0000259" key="5">
    <source>
        <dbReference type="SMART" id="SM00861"/>
    </source>
</evidence>
<dbReference type="PANTHER" id="PTHR43825:SF1">
    <property type="entry name" value="TRANSKETOLASE-LIKE PYRIMIDINE-BINDING DOMAIN-CONTAINING PROTEIN"/>
    <property type="match status" value="1"/>
</dbReference>
<comment type="caution">
    <text evidence="6">The sequence shown here is derived from an EMBL/GenBank/DDBJ whole genome shotgun (WGS) entry which is preliminary data.</text>
</comment>
<dbReference type="Pfam" id="PF02779">
    <property type="entry name" value="Transket_pyr"/>
    <property type="match status" value="1"/>
</dbReference>
<evidence type="ECO:0000313" key="6">
    <source>
        <dbReference type="EMBL" id="OGG41869.1"/>
    </source>
</evidence>
<dbReference type="GO" id="GO:0016740">
    <property type="term" value="F:transferase activity"/>
    <property type="evidence" value="ECO:0007669"/>
    <property type="project" value="UniProtKB-KW"/>
</dbReference>
<dbReference type="Gene3D" id="3.40.50.970">
    <property type="match status" value="1"/>
</dbReference>
<name>A0A1F6BY30_9BACT</name>
<keyword evidence="3" id="KW-0808">Transferase</keyword>
<dbReference type="InterPro" id="IPR051157">
    <property type="entry name" value="PDH/Transketolase"/>
</dbReference>
<evidence type="ECO:0000256" key="2">
    <source>
        <dbReference type="ARBA" id="ARBA00007131"/>
    </source>
</evidence>
<dbReference type="Pfam" id="PF02780">
    <property type="entry name" value="Transketolase_C"/>
    <property type="match status" value="1"/>
</dbReference>
<dbReference type="InterPro" id="IPR033248">
    <property type="entry name" value="Transketolase_C"/>
</dbReference>
<evidence type="ECO:0000256" key="1">
    <source>
        <dbReference type="ARBA" id="ARBA00001964"/>
    </source>
</evidence>
<dbReference type="SUPFAM" id="SSF52518">
    <property type="entry name" value="Thiamin diphosphate-binding fold (THDP-binding)"/>
    <property type="match status" value="1"/>
</dbReference>
<dbReference type="AlphaFoldDB" id="A0A1F6BY30"/>
<proteinExistence type="inferred from homology"/>
<gene>
    <name evidence="6" type="ORF">A2837_01495</name>
</gene>
<dbReference type="InterPro" id="IPR009014">
    <property type="entry name" value="Transketo_C/PFOR_II"/>
</dbReference>
<dbReference type="EMBL" id="MFKO01000002">
    <property type="protein sequence ID" value="OGG41869.1"/>
    <property type="molecule type" value="Genomic_DNA"/>
</dbReference>
<comment type="cofactor">
    <cofactor evidence="1">
        <name>thiamine diphosphate</name>
        <dbReference type="ChEBI" id="CHEBI:58937"/>
    </cofactor>
</comment>
<comment type="similarity">
    <text evidence="2">Belongs to the transketolase family.</text>
</comment>
<feature type="domain" description="Transketolase-like pyrimidine-binding" evidence="5">
    <location>
        <begin position="19"/>
        <end position="184"/>
    </location>
</feature>
<dbReference type="FunFam" id="3.40.50.970:FF:000129">
    <property type="entry name" value="Transketolase"/>
    <property type="match status" value="1"/>
</dbReference>
<evidence type="ECO:0000313" key="7">
    <source>
        <dbReference type="Proteomes" id="UP000176322"/>
    </source>
</evidence>
<evidence type="ECO:0000256" key="4">
    <source>
        <dbReference type="ARBA" id="ARBA00023052"/>
    </source>
</evidence>
<accession>A0A1F6BY30</accession>
<dbReference type="PANTHER" id="PTHR43825">
    <property type="entry name" value="PYRUVATE DEHYDROGENASE E1 COMPONENT"/>
    <property type="match status" value="1"/>
</dbReference>
<evidence type="ECO:0000256" key="3">
    <source>
        <dbReference type="ARBA" id="ARBA00022679"/>
    </source>
</evidence>
<protein>
    <submittedName>
        <fullName evidence="6">Transketolase</fullName>
    </submittedName>
</protein>